<protein>
    <recommendedName>
        <fullName evidence="3">Lipocalin-like domain-containing protein</fullName>
    </recommendedName>
</protein>
<evidence type="ECO:0008006" key="3">
    <source>
        <dbReference type="Google" id="ProtNLM"/>
    </source>
</evidence>
<proteinExistence type="predicted"/>
<evidence type="ECO:0000313" key="2">
    <source>
        <dbReference type="Proteomes" id="UP000273500"/>
    </source>
</evidence>
<evidence type="ECO:0000313" key="1">
    <source>
        <dbReference type="EMBL" id="RSK51413.1"/>
    </source>
</evidence>
<dbReference type="PROSITE" id="PS51257">
    <property type="entry name" value="PROKAR_LIPOPROTEIN"/>
    <property type="match status" value="1"/>
</dbReference>
<dbReference type="RefSeq" id="WP_125418055.1">
    <property type="nucleotide sequence ID" value="NZ_RWIT01000001.1"/>
</dbReference>
<organism evidence="1 2">
    <name type="scientific">Hymenobacter rigui</name>
    <dbReference type="NCBI Taxonomy" id="334424"/>
    <lineage>
        <taxon>Bacteria</taxon>
        <taxon>Pseudomonadati</taxon>
        <taxon>Bacteroidota</taxon>
        <taxon>Cytophagia</taxon>
        <taxon>Cytophagales</taxon>
        <taxon>Hymenobacteraceae</taxon>
        <taxon>Hymenobacter</taxon>
    </lineage>
</organism>
<dbReference type="EMBL" id="RWIT01000001">
    <property type="protein sequence ID" value="RSK51413.1"/>
    <property type="molecule type" value="Genomic_DNA"/>
</dbReference>
<dbReference type="OrthoDB" id="883557at2"/>
<gene>
    <name evidence="1" type="ORF">EI291_03645</name>
</gene>
<comment type="caution">
    <text evidence="1">The sequence shown here is derived from an EMBL/GenBank/DDBJ whole genome shotgun (WGS) entry which is preliminary data.</text>
</comment>
<reference evidence="1 2" key="1">
    <citation type="submission" date="2018-12" db="EMBL/GenBank/DDBJ databases">
        <authorList>
            <person name="Feng G."/>
            <person name="Zhu H."/>
        </authorList>
    </citation>
    <scope>NUCLEOTIDE SEQUENCE [LARGE SCALE GENOMIC DNA]</scope>
    <source>
        <strain evidence="1 2">KCTC 12533</strain>
    </source>
</reference>
<dbReference type="AlphaFoldDB" id="A0A428KX54"/>
<name>A0A428KX54_9BACT</name>
<accession>A0A428KX54</accession>
<sequence>MRISLFAGLLATLSVGGCQTEKSTSAPSVIFGKDWYYTHQQPEPKEGFLTYRLKGTADIVPGMGIDGFRLDQGGKFVLHTQGPADEVLDVPGTWQAEEGGSYRITLQNEEPPYQLTIQVQNDTTLLARKQ</sequence>
<dbReference type="Proteomes" id="UP000273500">
    <property type="component" value="Unassembled WGS sequence"/>
</dbReference>
<keyword evidence="2" id="KW-1185">Reference proteome</keyword>